<evidence type="ECO:0000256" key="10">
    <source>
        <dbReference type="SAM" id="Phobius"/>
    </source>
</evidence>
<keyword evidence="15" id="KW-1185">Reference proteome</keyword>
<dbReference type="SMART" id="SM00091">
    <property type="entry name" value="PAS"/>
    <property type="match status" value="1"/>
</dbReference>
<evidence type="ECO:0000259" key="11">
    <source>
        <dbReference type="PROSITE" id="PS50109"/>
    </source>
</evidence>
<organism evidence="14 15">
    <name type="scientific">Burkholderia plantarii</name>
    <dbReference type="NCBI Taxonomy" id="41899"/>
    <lineage>
        <taxon>Bacteria</taxon>
        <taxon>Pseudomonadati</taxon>
        <taxon>Pseudomonadota</taxon>
        <taxon>Betaproteobacteria</taxon>
        <taxon>Burkholderiales</taxon>
        <taxon>Burkholderiaceae</taxon>
        <taxon>Burkholderia</taxon>
    </lineage>
</organism>
<dbReference type="InterPro" id="IPR003594">
    <property type="entry name" value="HATPase_dom"/>
</dbReference>
<reference evidence="14 15" key="2">
    <citation type="journal article" date="2016" name="Appl. Microbiol. Biotechnol.">
        <title>Mutations improving production and secretion of extracellular lipase by Burkholderia glumae PG1.</title>
        <authorList>
            <person name="Knapp A."/>
            <person name="Voget S."/>
            <person name="Gao R."/>
            <person name="Zaburannyi N."/>
            <person name="Krysciak D."/>
            <person name="Breuer M."/>
            <person name="Hauer B."/>
            <person name="Streit W.R."/>
            <person name="Muller R."/>
            <person name="Daniel R."/>
            <person name="Jaeger K.E."/>
        </authorList>
    </citation>
    <scope>NUCLEOTIDE SEQUENCE [LARGE SCALE GENOMIC DNA]</scope>
    <source>
        <strain evidence="14 15">PG1</strain>
    </source>
</reference>
<dbReference type="SMART" id="SM00387">
    <property type="entry name" value="HATPase_c"/>
    <property type="match status" value="1"/>
</dbReference>
<evidence type="ECO:0000256" key="8">
    <source>
        <dbReference type="ARBA" id="ARBA00023012"/>
    </source>
</evidence>
<evidence type="ECO:0000313" key="15">
    <source>
        <dbReference type="Proteomes" id="UP000031838"/>
    </source>
</evidence>
<dbReference type="Pfam" id="PF07730">
    <property type="entry name" value="HisKA_3"/>
    <property type="match status" value="1"/>
</dbReference>
<keyword evidence="5" id="KW-0547">Nucleotide-binding</keyword>
<dbReference type="PROSITE" id="PS50109">
    <property type="entry name" value="HIS_KIN"/>
    <property type="match status" value="1"/>
</dbReference>
<dbReference type="Gene3D" id="3.30.450.20">
    <property type="entry name" value="PAS domain"/>
    <property type="match status" value="1"/>
</dbReference>
<accession>A0A0B6S4R8</accession>
<dbReference type="InterPro" id="IPR050482">
    <property type="entry name" value="Sensor_HK_TwoCompSys"/>
</dbReference>
<gene>
    <name evidence="14" type="ORF">BGL_2c12850</name>
</gene>
<dbReference type="GO" id="GO:0016020">
    <property type="term" value="C:membrane"/>
    <property type="evidence" value="ECO:0007669"/>
    <property type="project" value="InterPro"/>
</dbReference>
<keyword evidence="10" id="KW-0812">Transmembrane</keyword>
<sequence>MIASGSSRFPSGQPRAPRSRLGAALARPAAAGLAAFAVGAVLSIGVAWFVGQAWQDSMTARFERRASLVTTTLRRELRASGAVLSSARGVLQLAPGLAPAAWRDYVATLDPDGARAPLAGLGYATAGAASPGAGPASTAILPDATRTGRVSLGQARSLLAASDAQAAVSAPAAASSGATASSTASITLFAPIAHGAQPTPPAADAGALQRARESGQLALAARPAQGGLPAALTLYLPVDVANAADATPAAAPGTAPRRAPGGYLFAPLDVTRLFELASADDRNLGLQAFAAPGTAPLYATDTPPADDSPLARANFRRTDTLAFGGATLTLAYTAADATAGARTLASIVLAAGLVASLSLAAALAGWSRARAAARTVPSGSRLNEARMMGIIRSSMEAIITVDEEQKIVIFNPMAEKVFGVSAMDAIGAPLTRFIPPRFRHSHSSHIARFGVTGQSERHLGSQRLLYGLRANGDEFPIEASISQIHDGDGKLYTVMMRDVTERVQAENALKASREELRELSANLQRVREEEKTRIARELHDDLGQQLTALKMDLSAVEHRLLRDGTGNAHASVVEPLREMRRLIDATVASVRRIAADLRPVMLDDLGLVPAIEWLANDFTNRYGIDVERRIEPGDVRFPNATATALFRIVQEALTNVARHAEASRVELTLGIEDRQCLLRIVDDGVGADHADGRRAPDDKSFGLLGIRERAHMLGGTVRIETARDRGYALTITIPLPSTQDPNLP</sequence>
<keyword evidence="9" id="KW-0175">Coiled coil</keyword>
<dbReference type="EC" id="2.7.13.3" evidence="2"/>
<dbReference type="Pfam" id="PF02518">
    <property type="entry name" value="HATPase_c"/>
    <property type="match status" value="1"/>
</dbReference>
<feature type="transmembrane region" description="Helical" evidence="10">
    <location>
        <begin position="347"/>
        <end position="366"/>
    </location>
</feature>
<keyword evidence="7" id="KW-0067">ATP-binding</keyword>
<reference evidence="15" key="1">
    <citation type="submission" date="2011-03" db="EMBL/GenBank/DDBJ databases">
        <authorList>
            <person name="Voget S."/>
            <person name="Streit W.R."/>
            <person name="Jaeger K.E."/>
            <person name="Daniel R."/>
        </authorList>
    </citation>
    <scope>NUCLEOTIDE SEQUENCE [LARGE SCALE GENOMIC DNA]</scope>
    <source>
        <strain evidence="15">PG1</strain>
    </source>
</reference>
<dbReference type="NCBIfam" id="TIGR00229">
    <property type="entry name" value="sensory_box"/>
    <property type="match status" value="1"/>
</dbReference>
<protein>
    <recommendedName>
        <fullName evidence="2">histidine kinase</fullName>
        <ecNumber evidence="2">2.7.13.3</ecNumber>
    </recommendedName>
</protein>
<dbReference type="CDD" id="cd16917">
    <property type="entry name" value="HATPase_UhpB-NarQ-NarX-like"/>
    <property type="match status" value="1"/>
</dbReference>
<dbReference type="InterPro" id="IPR000014">
    <property type="entry name" value="PAS"/>
</dbReference>
<evidence type="ECO:0000256" key="4">
    <source>
        <dbReference type="ARBA" id="ARBA00022679"/>
    </source>
</evidence>
<evidence type="ECO:0000256" key="7">
    <source>
        <dbReference type="ARBA" id="ARBA00022840"/>
    </source>
</evidence>
<dbReference type="AlphaFoldDB" id="A0A0B6S4R8"/>
<keyword evidence="3" id="KW-0597">Phosphoprotein</keyword>
<dbReference type="PANTHER" id="PTHR24421:SF10">
    <property type="entry name" value="NITRATE_NITRITE SENSOR PROTEIN NARQ"/>
    <property type="match status" value="1"/>
</dbReference>
<keyword evidence="8" id="KW-0902">Two-component regulatory system</keyword>
<dbReference type="Gene3D" id="1.20.5.1930">
    <property type="match status" value="1"/>
</dbReference>
<keyword evidence="6 14" id="KW-0418">Kinase</keyword>
<dbReference type="HOGENOM" id="CLU_392170_0_0_4"/>
<dbReference type="InterPro" id="IPR000700">
    <property type="entry name" value="PAS-assoc_C"/>
</dbReference>
<keyword evidence="4" id="KW-0808">Transferase</keyword>
<comment type="catalytic activity">
    <reaction evidence="1">
        <text>ATP + protein L-histidine = ADP + protein N-phospho-L-histidine.</text>
        <dbReference type="EC" id="2.7.13.3"/>
    </reaction>
</comment>
<dbReference type="Gene3D" id="3.30.565.10">
    <property type="entry name" value="Histidine kinase-like ATPase, C-terminal domain"/>
    <property type="match status" value="1"/>
</dbReference>
<evidence type="ECO:0000256" key="2">
    <source>
        <dbReference type="ARBA" id="ARBA00012438"/>
    </source>
</evidence>
<dbReference type="InterPro" id="IPR011712">
    <property type="entry name" value="Sig_transdc_His_kin_sub3_dim/P"/>
</dbReference>
<evidence type="ECO:0000256" key="6">
    <source>
        <dbReference type="ARBA" id="ARBA00022777"/>
    </source>
</evidence>
<keyword evidence="10" id="KW-0472">Membrane</keyword>
<dbReference type="GO" id="GO:0046983">
    <property type="term" value="F:protein dimerization activity"/>
    <property type="evidence" value="ECO:0007669"/>
    <property type="project" value="InterPro"/>
</dbReference>
<dbReference type="GO" id="GO:0000155">
    <property type="term" value="F:phosphorelay sensor kinase activity"/>
    <property type="evidence" value="ECO:0007669"/>
    <property type="project" value="InterPro"/>
</dbReference>
<evidence type="ECO:0000313" key="14">
    <source>
        <dbReference type="EMBL" id="AJK49354.1"/>
    </source>
</evidence>
<feature type="coiled-coil region" evidence="9">
    <location>
        <begin position="502"/>
        <end position="533"/>
    </location>
</feature>
<evidence type="ECO:0000259" key="12">
    <source>
        <dbReference type="PROSITE" id="PS50112"/>
    </source>
</evidence>
<dbReference type="CDD" id="cd00130">
    <property type="entry name" value="PAS"/>
    <property type="match status" value="1"/>
</dbReference>
<evidence type="ECO:0000256" key="3">
    <source>
        <dbReference type="ARBA" id="ARBA00022553"/>
    </source>
</evidence>
<keyword evidence="10" id="KW-1133">Transmembrane helix</keyword>
<dbReference type="Proteomes" id="UP000031838">
    <property type="component" value="Chromosome 2"/>
</dbReference>
<dbReference type="InterPro" id="IPR036890">
    <property type="entry name" value="HATPase_C_sf"/>
</dbReference>
<dbReference type="EMBL" id="CP002581">
    <property type="protein sequence ID" value="AJK49354.1"/>
    <property type="molecule type" value="Genomic_DNA"/>
</dbReference>
<dbReference type="PROSITE" id="PS50112">
    <property type="entry name" value="PAS"/>
    <property type="match status" value="1"/>
</dbReference>
<dbReference type="RefSeq" id="WP_042627820.1">
    <property type="nucleotide sequence ID" value="NZ_CP002581.1"/>
</dbReference>
<dbReference type="InterPro" id="IPR005467">
    <property type="entry name" value="His_kinase_dom"/>
</dbReference>
<dbReference type="GO" id="GO:0005524">
    <property type="term" value="F:ATP binding"/>
    <property type="evidence" value="ECO:0007669"/>
    <property type="project" value="UniProtKB-KW"/>
</dbReference>
<feature type="transmembrane region" description="Helical" evidence="10">
    <location>
        <begin position="29"/>
        <end position="51"/>
    </location>
</feature>
<evidence type="ECO:0000256" key="5">
    <source>
        <dbReference type="ARBA" id="ARBA00022741"/>
    </source>
</evidence>
<feature type="domain" description="Histidine kinase" evidence="11">
    <location>
        <begin position="537"/>
        <end position="737"/>
    </location>
</feature>
<evidence type="ECO:0000256" key="9">
    <source>
        <dbReference type="SAM" id="Coils"/>
    </source>
</evidence>
<dbReference type="Pfam" id="PF13426">
    <property type="entry name" value="PAS_9"/>
    <property type="match status" value="1"/>
</dbReference>
<dbReference type="InterPro" id="IPR035965">
    <property type="entry name" value="PAS-like_dom_sf"/>
</dbReference>
<evidence type="ECO:0000259" key="13">
    <source>
        <dbReference type="PROSITE" id="PS50113"/>
    </source>
</evidence>
<dbReference type="PROSITE" id="PS50113">
    <property type="entry name" value="PAC"/>
    <property type="match status" value="1"/>
</dbReference>
<feature type="domain" description="PAS" evidence="12">
    <location>
        <begin position="383"/>
        <end position="436"/>
    </location>
</feature>
<name>A0A0B6S4R8_BURPL</name>
<evidence type="ECO:0000256" key="1">
    <source>
        <dbReference type="ARBA" id="ARBA00000085"/>
    </source>
</evidence>
<dbReference type="PANTHER" id="PTHR24421">
    <property type="entry name" value="NITRATE/NITRITE SENSOR PROTEIN NARX-RELATED"/>
    <property type="match status" value="1"/>
</dbReference>
<proteinExistence type="predicted"/>
<feature type="domain" description="PAC" evidence="13">
    <location>
        <begin position="458"/>
        <end position="511"/>
    </location>
</feature>
<dbReference type="KEGG" id="bgp:BGL_2c12850"/>
<dbReference type="SUPFAM" id="SSF55874">
    <property type="entry name" value="ATPase domain of HSP90 chaperone/DNA topoisomerase II/histidine kinase"/>
    <property type="match status" value="1"/>
</dbReference>
<dbReference type="SUPFAM" id="SSF55785">
    <property type="entry name" value="PYP-like sensor domain (PAS domain)"/>
    <property type="match status" value="1"/>
</dbReference>